<gene>
    <name evidence="5" type="ORF">ENN51_08890</name>
</gene>
<dbReference type="Pfam" id="PF03938">
    <property type="entry name" value="OmpH"/>
    <property type="match status" value="1"/>
</dbReference>
<sequence length="317" mass="35561">MKLCYAFVAVLALALAVSAQPAKVGYVDSDEVIAKYEEAREAKSRLERDVAGFRTEAESLRSLYQEALDEYQTQELSLSEEGKRARMAEVEQLKRRYDLFVEEVYRKGGKIDQKNSELIAPLVQKIGEVVSEVAKQEGFTLVLDASKAEILYSSTGLDLTRLVIDELNREYAAVGPVTERNMVYAILPVFATNDEARQERIDLRVREFIYNLVRVQPKTDMVANARVDEQLTQRGVSGRAASGRDAIDVGTALNVDYAILGTCTRQGRQIDFTLTIVDIRMSNEDLKTETGQTQREERLNEEVGRVVQVLLASVVEP</sequence>
<feature type="coiled-coil region" evidence="3">
    <location>
        <begin position="29"/>
        <end position="56"/>
    </location>
</feature>
<dbReference type="Proteomes" id="UP000885672">
    <property type="component" value="Unassembled WGS sequence"/>
</dbReference>
<dbReference type="InterPro" id="IPR005632">
    <property type="entry name" value="Chaperone_Skp"/>
</dbReference>
<dbReference type="InterPro" id="IPR024930">
    <property type="entry name" value="Skp_dom_sf"/>
</dbReference>
<keyword evidence="2 4" id="KW-0732">Signal</keyword>
<dbReference type="GO" id="GO:0005829">
    <property type="term" value="C:cytosol"/>
    <property type="evidence" value="ECO:0007669"/>
    <property type="project" value="TreeGrafter"/>
</dbReference>
<dbReference type="AlphaFoldDB" id="A0A7V0T727"/>
<organism evidence="5">
    <name type="scientific">candidate division WOR-3 bacterium</name>
    <dbReference type="NCBI Taxonomy" id="2052148"/>
    <lineage>
        <taxon>Bacteria</taxon>
        <taxon>Bacteria division WOR-3</taxon>
    </lineage>
</organism>
<comment type="similarity">
    <text evidence="1">Belongs to the Skp family.</text>
</comment>
<feature type="signal peptide" evidence="4">
    <location>
        <begin position="1"/>
        <end position="19"/>
    </location>
</feature>
<evidence type="ECO:0000256" key="2">
    <source>
        <dbReference type="ARBA" id="ARBA00022729"/>
    </source>
</evidence>
<feature type="chain" id="PRO_5031214863" evidence="4">
    <location>
        <begin position="20"/>
        <end position="317"/>
    </location>
</feature>
<reference evidence="5" key="1">
    <citation type="journal article" date="2020" name="mSystems">
        <title>Genome- and Community-Level Interaction Insights into Carbon Utilization and Element Cycling Functions of Hydrothermarchaeota in Hydrothermal Sediment.</title>
        <authorList>
            <person name="Zhou Z."/>
            <person name="Liu Y."/>
            <person name="Xu W."/>
            <person name="Pan J."/>
            <person name="Luo Z.H."/>
            <person name="Li M."/>
        </authorList>
    </citation>
    <scope>NUCLEOTIDE SEQUENCE [LARGE SCALE GENOMIC DNA]</scope>
    <source>
        <strain evidence="5">SpSt-1182</strain>
    </source>
</reference>
<evidence type="ECO:0000313" key="5">
    <source>
        <dbReference type="EMBL" id="HDR00381.1"/>
    </source>
</evidence>
<dbReference type="Gene3D" id="3.30.910.20">
    <property type="entry name" value="Skp domain"/>
    <property type="match status" value="1"/>
</dbReference>
<comment type="caution">
    <text evidence="5">The sequence shown here is derived from an EMBL/GenBank/DDBJ whole genome shotgun (WGS) entry which is preliminary data.</text>
</comment>
<dbReference type="PANTHER" id="PTHR35089:SF1">
    <property type="entry name" value="CHAPERONE PROTEIN SKP"/>
    <property type="match status" value="1"/>
</dbReference>
<dbReference type="SMART" id="SM00935">
    <property type="entry name" value="OmpH"/>
    <property type="match status" value="1"/>
</dbReference>
<name>A0A7V0T727_UNCW3</name>
<evidence type="ECO:0000256" key="3">
    <source>
        <dbReference type="SAM" id="Coils"/>
    </source>
</evidence>
<keyword evidence="3" id="KW-0175">Coiled coil</keyword>
<protein>
    <submittedName>
        <fullName evidence="5">OmpH family outer membrane protein</fullName>
    </submittedName>
</protein>
<dbReference type="EMBL" id="DSBX01000342">
    <property type="protein sequence ID" value="HDR00381.1"/>
    <property type="molecule type" value="Genomic_DNA"/>
</dbReference>
<evidence type="ECO:0000256" key="4">
    <source>
        <dbReference type="SAM" id="SignalP"/>
    </source>
</evidence>
<dbReference type="PANTHER" id="PTHR35089">
    <property type="entry name" value="CHAPERONE PROTEIN SKP"/>
    <property type="match status" value="1"/>
</dbReference>
<dbReference type="SUPFAM" id="SSF111384">
    <property type="entry name" value="OmpH-like"/>
    <property type="match status" value="1"/>
</dbReference>
<dbReference type="GO" id="GO:0051082">
    <property type="term" value="F:unfolded protein binding"/>
    <property type="evidence" value="ECO:0007669"/>
    <property type="project" value="InterPro"/>
</dbReference>
<dbReference type="GO" id="GO:0050821">
    <property type="term" value="P:protein stabilization"/>
    <property type="evidence" value="ECO:0007669"/>
    <property type="project" value="TreeGrafter"/>
</dbReference>
<accession>A0A7V0T727</accession>
<evidence type="ECO:0000256" key="1">
    <source>
        <dbReference type="ARBA" id="ARBA00009091"/>
    </source>
</evidence>
<proteinExistence type="inferred from homology"/>